<evidence type="ECO:0000256" key="1">
    <source>
        <dbReference type="SAM" id="Phobius"/>
    </source>
</evidence>
<comment type="caution">
    <text evidence="2">The sequence shown here is derived from an EMBL/GenBank/DDBJ whole genome shotgun (WGS) entry which is preliminary data.</text>
</comment>
<feature type="transmembrane region" description="Helical" evidence="1">
    <location>
        <begin position="239"/>
        <end position="258"/>
    </location>
</feature>
<feature type="transmembrane region" description="Helical" evidence="1">
    <location>
        <begin position="148"/>
        <end position="168"/>
    </location>
</feature>
<name>A0ABN9XZZ0_9DINO</name>
<sequence>MSLLGSALGVGCTVGPFLGSQAAERLGEDAPVVIAVAMFALLGAVVFGALPETMPKPARAYGGGGGAAAAEGSPLWRDREVVAALAVLGLPELGLICHTSVAVNTFAVHHLQLSKAWLAGLSSAVSAMQAAVAGGLCTFLAGRGCSDVAMMQLGIASFAATSASIWAWQSPQAIALSAPAAALGNGFLRSIPAAFLSKRVPRDRQGQAMGLMDMCSAALRVAAPVLAGSLMDRFGGGSVFLGQAVLFTLSGVCLSFLAPGRGGGAAGRHEKRS</sequence>
<dbReference type="InterPro" id="IPR036259">
    <property type="entry name" value="MFS_trans_sf"/>
</dbReference>
<keyword evidence="3" id="KW-1185">Reference proteome</keyword>
<feature type="transmembrane region" description="Helical" evidence="1">
    <location>
        <begin position="32"/>
        <end position="50"/>
    </location>
</feature>
<feature type="transmembrane region" description="Helical" evidence="1">
    <location>
        <begin position="81"/>
        <end position="104"/>
    </location>
</feature>
<accession>A0ABN9XZZ0</accession>
<evidence type="ECO:0000313" key="3">
    <source>
        <dbReference type="Proteomes" id="UP001189429"/>
    </source>
</evidence>
<dbReference type="SUPFAM" id="SSF103473">
    <property type="entry name" value="MFS general substrate transporter"/>
    <property type="match status" value="1"/>
</dbReference>
<reference evidence="2" key="1">
    <citation type="submission" date="2023-10" db="EMBL/GenBank/DDBJ databases">
        <authorList>
            <person name="Chen Y."/>
            <person name="Shah S."/>
            <person name="Dougan E. K."/>
            <person name="Thang M."/>
            <person name="Chan C."/>
        </authorList>
    </citation>
    <scope>NUCLEOTIDE SEQUENCE [LARGE SCALE GENOMIC DNA]</scope>
</reference>
<feature type="transmembrane region" description="Helical" evidence="1">
    <location>
        <begin position="116"/>
        <end position="141"/>
    </location>
</feature>
<keyword evidence="1" id="KW-0812">Transmembrane</keyword>
<dbReference type="Proteomes" id="UP001189429">
    <property type="component" value="Unassembled WGS sequence"/>
</dbReference>
<dbReference type="Gene3D" id="1.20.1250.20">
    <property type="entry name" value="MFS general substrate transporter like domains"/>
    <property type="match status" value="1"/>
</dbReference>
<keyword evidence="1" id="KW-1133">Transmembrane helix</keyword>
<dbReference type="Pfam" id="PF07690">
    <property type="entry name" value="MFS_1"/>
    <property type="match status" value="1"/>
</dbReference>
<dbReference type="PANTHER" id="PTHR24002:SF3">
    <property type="entry name" value="SOLUTE CARRIER FAMILY 22 MEMBER 18"/>
    <property type="match status" value="1"/>
</dbReference>
<dbReference type="PANTHER" id="PTHR24002">
    <property type="entry name" value="SOLUTE CARRIER FAMILY 22 MEMBER 18"/>
    <property type="match status" value="1"/>
</dbReference>
<gene>
    <name evidence="2" type="ORF">PCOR1329_LOCUS80055</name>
</gene>
<evidence type="ECO:0008006" key="4">
    <source>
        <dbReference type="Google" id="ProtNLM"/>
    </source>
</evidence>
<evidence type="ECO:0000313" key="2">
    <source>
        <dbReference type="EMBL" id="CAK0903874.1"/>
    </source>
</evidence>
<dbReference type="EMBL" id="CAUYUJ010021305">
    <property type="protein sequence ID" value="CAK0903874.1"/>
    <property type="molecule type" value="Genomic_DNA"/>
</dbReference>
<keyword evidence="1" id="KW-0472">Membrane</keyword>
<organism evidence="2 3">
    <name type="scientific">Prorocentrum cordatum</name>
    <dbReference type="NCBI Taxonomy" id="2364126"/>
    <lineage>
        <taxon>Eukaryota</taxon>
        <taxon>Sar</taxon>
        <taxon>Alveolata</taxon>
        <taxon>Dinophyceae</taxon>
        <taxon>Prorocentrales</taxon>
        <taxon>Prorocentraceae</taxon>
        <taxon>Prorocentrum</taxon>
    </lineage>
</organism>
<proteinExistence type="predicted"/>
<dbReference type="InterPro" id="IPR011701">
    <property type="entry name" value="MFS"/>
</dbReference>
<protein>
    <recommendedName>
        <fullName evidence="4">Solute carrier family 40 protein</fullName>
    </recommendedName>
</protein>